<dbReference type="GeneID" id="81436326"/>
<keyword evidence="3" id="KW-0813">Transport</keyword>
<keyword evidence="5 7" id="KW-1133">Transmembrane helix</keyword>
<dbReference type="GO" id="GO:0022857">
    <property type="term" value="F:transmembrane transporter activity"/>
    <property type="evidence" value="ECO:0007669"/>
    <property type="project" value="InterPro"/>
</dbReference>
<dbReference type="InterPro" id="IPR011701">
    <property type="entry name" value="MFS"/>
</dbReference>
<dbReference type="GO" id="GO:0016020">
    <property type="term" value="C:membrane"/>
    <property type="evidence" value="ECO:0007669"/>
    <property type="project" value="UniProtKB-SubCell"/>
</dbReference>
<feature type="transmembrane region" description="Helical" evidence="7">
    <location>
        <begin position="334"/>
        <end position="359"/>
    </location>
</feature>
<feature type="transmembrane region" description="Helical" evidence="7">
    <location>
        <begin position="371"/>
        <end position="390"/>
    </location>
</feature>
<evidence type="ECO:0000256" key="5">
    <source>
        <dbReference type="ARBA" id="ARBA00022989"/>
    </source>
</evidence>
<feature type="transmembrane region" description="Helical" evidence="7">
    <location>
        <begin position="113"/>
        <end position="131"/>
    </location>
</feature>
<dbReference type="InterPro" id="IPR020846">
    <property type="entry name" value="MFS_dom"/>
</dbReference>
<feature type="transmembrane region" description="Helical" evidence="7">
    <location>
        <begin position="200"/>
        <end position="221"/>
    </location>
</feature>
<dbReference type="PANTHER" id="PTHR11360:SF224">
    <property type="entry name" value="MAJOR FACILITATOR SUPERFAMILY (MFS) PROFILE DOMAIN-CONTAINING PROTEIN-RELATED"/>
    <property type="match status" value="1"/>
</dbReference>
<feature type="transmembrane region" description="Helical" evidence="7">
    <location>
        <begin position="244"/>
        <end position="268"/>
    </location>
</feature>
<organism evidence="9 10">
    <name type="scientific">Penicillium cataractarum</name>
    <dbReference type="NCBI Taxonomy" id="2100454"/>
    <lineage>
        <taxon>Eukaryota</taxon>
        <taxon>Fungi</taxon>
        <taxon>Dikarya</taxon>
        <taxon>Ascomycota</taxon>
        <taxon>Pezizomycotina</taxon>
        <taxon>Eurotiomycetes</taxon>
        <taxon>Eurotiomycetidae</taxon>
        <taxon>Eurotiales</taxon>
        <taxon>Aspergillaceae</taxon>
        <taxon>Penicillium</taxon>
    </lineage>
</organism>
<evidence type="ECO:0000256" key="4">
    <source>
        <dbReference type="ARBA" id="ARBA00022692"/>
    </source>
</evidence>
<keyword evidence="6 7" id="KW-0472">Membrane</keyword>
<feature type="transmembrane region" description="Helical" evidence="7">
    <location>
        <begin position="137"/>
        <end position="157"/>
    </location>
</feature>
<keyword evidence="10" id="KW-1185">Reference proteome</keyword>
<feature type="transmembrane region" description="Helical" evidence="7">
    <location>
        <begin position="309"/>
        <end position="328"/>
    </location>
</feature>
<gene>
    <name evidence="9" type="ORF">N7496_004218</name>
</gene>
<evidence type="ECO:0000313" key="10">
    <source>
        <dbReference type="Proteomes" id="UP001147782"/>
    </source>
</evidence>
<dbReference type="InterPro" id="IPR036259">
    <property type="entry name" value="MFS_trans_sf"/>
</dbReference>
<dbReference type="EMBL" id="JAPZBS010000002">
    <property type="protein sequence ID" value="KAJ5381790.1"/>
    <property type="molecule type" value="Genomic_DNA"/>
</dbReference>
<feature type="domain" description="Major facilitator superfamily (MFS) profile" evidence="8">
    <location>
        <begin position="1"/>
        <end position="426"/>
    </location>
</feature>
<feature type="transmembrane region" description="Helical" evidence="7">
    <location>
        <begin position="83"/>
        <end position="101"/>
    </location>
</feature>
<dbReference type="CDD" id="cd17352">
    <property type="entry name" value="MFS_MCT_SLC16"/>
    <property type="match status" value="1"/>
</dbReference>
<dbReference type="OrthoDB" id="5667at2759"/>
<sequence>MASSNGVLEKGYSSGSISPAASDVQVEQPSLQDTFPEGGLHAWLTVAGASACLFVSFGWVNCVGIFQDYYQSHQLRDYSPSEIAWIPSLQVFFMIFGGLFVGKIYDDYGHAPLLLAGSFFHVFGLMMTSLAKTYYQILLSQAVCSAIGASMVFYPAFTAVSTWFLAKRGAAIGLAVAGSSLGGVIFPIILIHLIPDVGFAWAMRICAFLILGLLIFANLAVRSRTPPTKRAFEIMALVRPFKELTFVLLTISIFFFFWGMFVPVTFIIEHARTHGMSSHLANYLVPILNGASIFGRTIPNAVADKVGHFNVMIVMSAFTTALILGLWLPSTGNAAIITFAALFGVGSGAGISLTPALCAKISPLSQIGTRTGAAYSIAAFAALTGSPIGGKIVTDEEGTFKYTIVFGGVCCAMGTIFFVATRLSLGMKPLKM</sequence>
<comment type="caution">
    <text evidence="9">The sequence shown here is derived from an EMBL/GenBank/DDBJ whole genome shotgun (WGS) entry which is preliminary data.</text>
</comment>
<dbReference type="InterPro" id="IPR050327">
    <property type="entry name" value="Proton-linked_MCT"/>
</dbReference>
<dbReference type="PROSITE" id="PS50850">
    <property type="entry name" value="MFS"/>
    <property type="match status" value="1"/>
</dbReference>
<feature type="transmembrane region" description="Helical" evidence="7">
    <location>
        <begin position="402"/>
        <end position="425"/>
    </location>
</feature>
<dbReference type="Gene3D" id="1.20.1250.20">
    <property type="entry name" value="MFS general substrate transporter like domains"/>
    <property type="match status" value="1"/>
</dbReference>
<accession>A0A9W9VJK3</accession>
<evidence type="ECO:0000256" key="6">
    <source>
        <dbReference type="ARBA" id="ARBA00023136"/>
    </source>
</evidence>
<evidence type="ECO:0000256" key="7">
    <source>
        <dbReference type="SAM" id="Phobius"/>
    </source>
</evidence>
<reference evidence="9" key="1">
    <citation type="submission" date="2022-11" db="EMBL/GenBank/DDBJ databases">
        <authorList>
            <person name="Petersen C."/>
        </authorList>
    </citation>
    <scope>NUCLEOTIDE SEQUENCE</scope>
    <source>
        <strain evidence="9">IBT 29864</strain>
    </source>
</reference>
<proteinExistence type="inferred from homology"/>
<dbReference type="AlphaFoldDB" id="A0A9W9VJK3"/>
<comment type="subcellular location">
    <subcellularLocation>
        <location evidence="1">Membrane</location>
        <topology evidence="1">Multi-pass membrane protein</topology>
    </subcellularLocation>
</comment>
<feature type="transmembrane region" description="Helical" evidence="7">
    <location>
        <begin position="169"/>
        <end position="194"/>
    </location>
</feature>
<dbReference type="Pfam" id="PF07690">
    <property type="entry name" value="MFS_1"/>
    <property type="match status" value="1"/>
</dbReference>
<keyword evidence="4 7" id="KW-0812">Transmembrane</keyword>
<evidence type="ECO:0000313" key="9">
    <source>
        <dbReference type="EMBL" id="KAJ5381790.1"/>
    </source>
</evidence>
<evidence type="ECO:0000256" key="3">
    <source>
        <dbReference type="ARBA" id="ARBA00022448"/>
    </source>
</evidence>
<reference evidence="9" key="2">
    <citation type="journal article" date="2023" name="IMA Fungus">
        <title>Comparative genomic study of the Penicillium genus elucidates a diverse pangenome and 15 lateral gene transfer events.</title>
        <authorList>
            <person name="Petersen C."/>
            <person name="Sorensen T."/>
            <person name="Nielsen M.R."/>
            <person name="Sondergaard T.E."/>
            <person name="Sorensen J.L."/>
            <person name="Fitzpatrick D.A."/>
            <person name="Frisvad J.C."/>
            <person name="Nielsen K.L."/>
        </authorList>
    </citation>
    <scope>NUCLEOTIDE SEQUENCE</scope>
    <source>
        <strain evidence="9">IBT 29864</strain>
    </source>
</reference>
<evidence type="ECO:0000259" key="8">
    <source>
        <dbReference type="PROSITE" id="PS50850"/>
    </source>
</evidence>
<dbReference type="RefSeq" id="XP_056559361.1">
    <property type="nucleotide sequence ID" value="XM_056697149.1"/>
</dbReference>
<feature type="transmembrane region" description="Helical" evidence="7">
    <location>
        <begin position="40"/>
        <end position="60"/>
    </location>
</feature>
<name>A0A9W9VJK3_9EURO</name>
<dbReference type="PANTHER" id="PTHR11360">
    <property type="entry name" value="MONOCARBOXYLATE TRANSPORTER"/>
    <property type="match status" value="1"/>
</dbReference>
<dbReference type="Proteomes" id="UP001147782">
    <property type="component" value="Unassembled WGS sequence"/>
</dbReference>
<comment type="similarity">
    <text evidence="2">Belongs to the major facilitator superfamily. Monocarboxylate porter (TC 2.A.1.13) family.</text>
</comment>
<evidence type="ECO:0000256" key="2">
    <source>
        <dbReference type="ARBA" id="ARBA00006727"/>
    </source>
</evidence>
<evidence type="ECO:0000256" key="1">
    <source>
        <dbReference type="ARBA" id="ARBA00004141"/>
    </source>
</evidence>
<protein>
    <submittedName>
        <fullName evidence="9">Major facilitator superfamily transporter</fullName>
    </submittedName>
</protein>
<dbReference type="SUPFAM" id="SSF103473">
    <property type="entry name" value="MFS general substrate transporter"/>
    <property type="match status" value="1"/>
</dbReference>